<dbReference type="Gene3D" id="3.30.565.10">
    <property type="entry name" value="Histidine kinase-like ATPase, C-terminal domain"/>
    <property type="match status" value="1"/>
</dbReference>
<keyword evidence="5" id="KW-0418">Kinase</keyword>
<dbReference type="InterPro" id="IPR004358">
    <property type="entry name" value="Sig_transdc_His_kin-like_C"/>
</dbReference>
<keyword evidence="4" id="KW-0808">Transferase</keyword>
<dbReference type="CDD" id="cd00130">
    <property type="entry name" value="PAS"/>
    <property type="match status" value="2"/>
</dbReference>
<accession>A0A7C3IXB3</accession>
<dbReference type="PROSITE" id="PS50113">
    <property type="entry name" value="PAC"/>
    <property type="match status" value="2"/>
</dbReference>
<evidence type="ECO:0000256" key="4">
    <source>
        <dbReference type="ARBA" id="ARBA00022679"/>
    </source>
</evidence>
<dbReference type="Pfam" id="PF02518">
    <property type="entry name" value="HATPase_c"/>
    <property type="match status" value="1"/>
</dbReference>
<proteinExistence type="predicted"/>
<dbReference type="PROSITE" id="PS50109">
    <property type="entry name" value="HIS_KIN"/>
    <property type="match status" value="1"/>
</dbReference>
<feature type="domain" description="Histidine kinase" evidence="8">
    <location>
        <begin position="432"/>
        <end position="639"/>
    </location>
</feature>
<reference evidence="11" key="1">
    <citation type="journal article" date="2020" name="mSystems">
        <title>Genome- and Community-Level Interaction Insights into Carbon Utilization and Element Cycling Functions of Hydrothermarchaeota in Hydrothermal Sediment.</title>
        <authorList>
            <person name="Zhou Z."/>
            <person name="Liu Y."/>
            <person name="Xu W."/>
            <person name="Pan J."/>
            <person name="Luo Z.H."/>
            <person name="Li M."/>
        </authorList>
    </citation>
    <scope>NUCLEOTIDE SEQUENCE [LARGE SCALE GENOMIC DNA]</scope>
    <source>
        <strain evidence="11">SpSt-468</strain>
    </source>
</reference>
<evidence type="ECO:0000256" key="3">
    <source>
        <dbReference type="ARBA" id="ARBA00022553"/>
    </source>
</evidence>
<dbReference type="InterPro" id="IPR005467">
    <property type="entry name" value="His_kinase_dom"/>
</dbReference>
<evidence type="ECO:0000256" key="5">
    <source>
        <dbReference type="ARBA" id="ARBA00022777"/>
    </source>
</evidence>
<dbReference type="InterPro" id="IPR035965">
    <property type="entry name" value="PAS-like_dom_sf"/>
</dbReference>
<dbReference type="InterPro" id="IPR000700">
    <property type="entry name" value="PAS-assoc_C"/>
</dbReference>
<dbReference type="CDD" id="cd00075">
    <property type="entry name" value="HATPase"/>
    <property type="match status" value="1"/>
</dbReference>
<feature type="coiled-coil region" evidence="6">
    <location>
        <begin position="399"/>
        <end position="426"/>
    </location>
</feature>
<dbReference type="InterPro" id="IPR001610">
    <property type="entry name" value="PAC"/>
</dbReference>
<dbReference type="SUPFAM" id="SSF55785">
    <property type="entry name" value="PYP-like sensor domain (PAS domain)"/>
    <property type="match status" value="3"/>
</dbReference>
<keyword evidence="6" id="KW-0175">Coiled coil</keyword>
<dbReference type="EC" id="2.7.13.3" evidence="2"/>
<evidence type="ECO:0000256" key="6">
    <source>
        <dbReference type="SAM" id="Coils"/>
    </source>
</evidence>
<dbReference type="InterPro" id="IPR013655">
    <property type="entry name" value="PAS_fold_3"/>
</dbReference>
<protein>
    <recommendedName>
        <fullName evidence="2">histidine kinase</fullName>
        <ecNumber evidence="2">2.7.13.3</ecNumber>
    </recommendedName>
</protein>
<dbReference type="PROSITE" id="PS50112">
    <property type="entry name" value="PAS"/>
    <property type="match status" value="1"/>
</dbReference>
<dbReference type="PRINTS" id="PR00344">
    <property type="entry name" value="BCTRLSENSOR"/>
</dbReference>
<organism evidence="11">
    <name type="scientific">Candidatus Methanomethylicus mesodigestus</name>
    <dbReference type="NCBI Taxonomy" id="1867258"/>
    <lineage>
        <taxon>Archaea</taxon>
        <taxon>Thermoproteota</taxon>
        <taxon>Methanosuratincolia</taxon>
        <taxon>Candidatus Methanomethylicales</taxon>
        <taxon>Candidatus Methanomethylicaceae</taxon>
        <taxon>Candidatus Methanomethylicus</taxon>
    </lineage>
</organism>
<evidence type="ECO:0000313" key="11">
    <source>
        <dbReference type="EMBL" id="HFK20510.1"/>
    </source>
</evidence>
<dbReference type="Gene3D" id="3.30.450.20">
    <property type="entry name" value="PAS domain"/>
    <property type="match status" value="3"/>
</dbReference>
<dbReference type="EMBL" id="DSTX01000007">
    <property type="protein sequence ID" value="HFK20510.1"/>
    <property type="molecule type" value="Genomic_DNA"/>
</dbReference>
<dbReference type="Pfam" id="PF12860">
    <property type="entry name" value="PAS_7"/>
    <property type="match status" value="1"/>
</dbReference>
<dbReference type="PANTHER" id="PTHR43304">
    <property type="entry name" value="PHYTOCHROME-LIKE PROTEIN CPH1"/>
    <property type="match status" value="1"/>
</dbReference>
<dbReference type="AlphaFoldDB" id="A0A7C3IXB3"/>
<dbReference type="InterPro" id="IPR052162">
    <property type="entry name" value="Sensor_kinase/Photoreceptor"/>
</dbReference>
<dbReference type="Gene3D" id="1.10.287.130">
    <property type="match status" value="1"/>
</dbReference>
<dbReference type="SMART" id="SM00086">
    <property type="entry name" value="PAC"/>
    <property type="match status" value="2"/>
</dbReference>
<dbReference type="Pfam" id="PF08447">
    <property type="entry name" value="PAS_3"/>
    <property type="match status" value="1"/>
</dbReference>
<evidence type="ECO:0000259" key="9">
    <source>
        <dbReference type="PROSITE" id="PS50112"/>
    </source>
</evidence>
<sequence length="639" mass="71797">MMEKGDLADPPQEGSETTAIVPTRFEKVVIEWDKDGIVKSINEQGLSFFGFSKNELIGKNVYETILPMVDSNDRLQANLPQDIIADEEGSKKIIIEVKKKNGERAWMSWENEIVKGTDGSVIGLRSCGFDITERVEGRRKLLNLVQRVKELEGQIENGPAIIFKWESAEGWPIIYVSKNIDNLGFSSSEMMSRKMPLYSIIHKDDIWRVSSDITRCVMEGTRKFSQDYRIVTPKGEVRWVESHIWAEADAEGNIDSYNGLLIDVTNRKKLDEELNEYYVFIIGLLESYAEGLIIVNSKSRVLLINRKFVEMWSLPSRVTSSKNWNEIFEYMKAQVRKPEALKITISKEAVERGSFQEMEVTLKDGRAFEVGIQTLVTKNEVTSIISTKDITSLVKGKGEAEVREEYERLLIEKERLLAESESLARLGEVASLVSHDLKSPLQAILNTLYLMNLEVEKISEGPKSSLKDMISMVEKQVGYSNKILLNLQDFSRSVEPRKEKIAFGDLVNSSFNFIENKDKVKQAIEGGEVELFVDKDMMIRVLVNLTNNAAQASPNGVEINYSAVLDGDKVKISVKDNAGGIPTENLSKIFTLSFTTKAKGMGLGLMICKKFVLAHGGTIDVQSEPGKGTTFTINLPRGD</sequence>
<feature type="domain" description="PAS" evidence="9">
    <location>
        <begin position="29"/>
        <end position="67"/>
    </location>
</feature>
<dbReference type="Pfam" id="PF13426">
    <property type="entry name" value="PAS_9"/>
    <property type="match status" value="1"/>
</dbReference>
<evidence type="ECO:0000256" key="2">
    <source>
        <dbReference type="ARBA" id="ARBA00012438"/>
    </source>
</evidence>
<dbReference type="SUPFAM" id="SSF55874">
    <property type="entry name" value="ATPase domain of HSP90 chaperone/DNA topoisomerase II/histidine kinase"/>
    <property type="match status" value="1"/>
</dbReference>
<evidence type="ECO:0000256" key="7">
    <source>
        <dbReference type="SAM" id="MobiDB-lite"/>
    </source>
</evidence>
<keyword evidence="3" id="KW-0597">Phosphoprotein</keyword>
<dbReference type="NCBIfam" id="TIGR00229">
    <property type="entry name" value="sensory_box"/>
    <property type="match status" value="2"/>
</dbReference>
<comment type="caution">
    <text evidence="11">The sequence shown here is derived from an EMBL/GenBank/DDBJ whole genome shotgun (WGS) entry which is preliminary data.</text>
</comment>
<dbReference type="CDD" id="cd00082">
    <property type="entry name" value="HisKA"/>
    <property type="match status" value="1"/>
</dbReference>
<dbReference type="PANTHER" id="PTHR43304:SF1">
    <property type="entry name" value="PAC DOMAIN-CONTAINING PROTEIN"/>
    <property type="match status" value="1"/>
</dbReference>
<feature type="domain" description="PAC" evidence="10">
    <location>
        <begin position="91"/>
        <end position="143"/>
    </location>
</feature>
<evidence type="ECO:0000259" key="10">
    <source>
        <dbReference type="PROSITE" id="PS50113"/>
    </source>
</evidence>
<feature type="region of interest" description="Disordered" evidence="7">
    <location>
        <begin position="1"/>
        <end position="20"/>
    </location>
</feature>
<name>A0A7C3IXB3_9CREN</name>
<dbReference type="InterPro" id="IPR036890">
    <property type="entry name" value="HATPase_C_sf"/>
</dbReference>
<evidence type="ECO:0000259" key="8">
    <source>
        <dbReference type="PROSITE" id="PS50109"/>
    </source>
</evidence>
<dbReference type="InterPro" id="IPR000014">
    <property type="entry name" value="PAS"/>
</dbReference>
<comment type="catalytic activity">
    <reaction evidence="1">
        <text>ATP + protein L-histidine = ADP + protein N-phospho-L-histidine.</text>
        <dbReference type="EC" id="2.7.13.3"/>
    </reaction>
</comment>
<evidence type="ECO:0000256" key="1">
    <source>
        <dbReference type="ARBA" id="ARBA00000085"/>
    </source>
</evidence>
<dbReference type="InterPro" id="IPR003661">
    <property type="entry name" value="HisK_dim/P_dom"/>
</dbReference>
<dbReference type="GO" id="GO:0000155">
    <property type="term" value="F:phosphorelay sensor kinase activity"/>
    <property type="evidence" value="ECO:0007669"/>
    <property type="project" value="InterPro"/>
</dbReference>
<feature type="domain" description="PAC" evidence="10">
    <location>
        <begin position="224"/>
        <end position="276"/>
    </location>
</feature>
<gene>
    <name evidence="11" type="ORF">ENS19_04425</name>
</gene>
<dbReference type="SMART" id="SM00387">
    <property type="entry name" value="HATPase_c"/>
    <property type="match status" value="1"/>
</dbReference>
<dbReference type="InterPro" id="IPR036097">
    <property type="entry name" value="HisK_dim/P_sf"/>
</dbReference>
<dbReference type="SUPFAM" id="SSF47384">
    <property type="entry name" value="Homodimeric domain of signal transducing histidine kinase"/>
    <property type="match status" value="1"/>
</dbReference>
<dbReference type="InterPro" id="IPR003594">
    <property type="entry name" value="HATPase_dom"/>
</dbReference>